<protein>
    <submittedName>
        <fullName evidence="1">Uncharacterized protein</fullName>
    </submittedName>
</protein>
<organism evidence="1 2">
    <name type="scientific">Nelumbo nucifera</name>
    <name type="common">Sacred lotus</name>
    <dbReference type="NCBI Taxonomy" id="4432"/>
    <lineage>
        <taxon>Eukaryota</taxon>
        <taxon>Viridiplantae</taxon>
        <taxon>Streptophyta</taxon>
        <taxon>Embryophyta</taxon>
        <taxon>Tracheophyta</taxon>
        <taxon>Spermatophyta</taxon>
        <taxon>Magnoliopsida</taxon>
        <taxon>Proteales</taxon>
        <taxon>Nelumbonaceae</taxon>
        <taxon>Nelumbo</taxon>
    </lineage>
</organism>
<keyword evidence="2" id="KW-1185">Reference proteome</keyword>
<dbReference type="Proteomes" id="UP000607653">
    <property type="component" value="Unassembled WGS sequence"/>
</dbReference>
<proteinExistence type="predicted"/>
<evidence type="ECO:0000313" key="1">
    <source>
        <dbReference type="EMBL" id="DAD21481.1"/>
    </source>
</evidence>
<dbReference type="EMBL" id="DUZY01000001">
    <property type="protein sequence ID" value="DAD21481.1"/>
    <property type="molecule type" value="Genomic_DNA"/>
</dbReference>
<accession>A0A822XQP9</accession>
<evidence type="ECO:0000313" key="2">
    <source>
        <dbReference type="Proteomes" id="UP000607653"/>
    </source>
</evidence>
<reference evidence="1 2" key="1">
    <citation type="journal article" date="2020" name="Mol. Biol. Evol.">
        <title>Distinct Expression and Methylation Patterns for Genes with Different Fates following a Single Whole-Genome Duplication in Flowering Plants.</title>
        <authorList>
            <person name="Shi T."/>
            <person name="Rahmani R.S."/>
            <person name="Gugger P.F."/>
            <person name="Wang M."/>
            <person name="Li H."/>
            <person name="Zhang Y."/>
            <person name="Li Z."/>
            <person name="Wang Q."/>
            <person name="Van de Peer Y."/>
            <person name="Marchal K."/>
            <person name="Chen J."/>
        </authorList>
    </citation>
    <scope>NUCLEOTIDE SEQUENCE [LARGE SCALE GENOMIC DNA]</scope>
    <source>
        <tissue evidence="1">Leaf</tissue>
    </source>
</reference>
<name>A0A822XQP9_NELNU</name>
<sequence length="116" mass="13636">MFWKLHLENACPPPQGSLCSLIHIISIFTMFSYLPPTKRRECIPSQNCTRCWHGKGEKETIEKIILFFLREKNQDQLLNKKQNKSRRTFVAFFYQKKMAIRLEVGTSLISLKSQNS</sequence>
<dbReference type="AlphaFoldDB" id="A0A822XQP9"/>
<comment type="caution">
    <text evidence="1">The sequence shown here is derived from an EMBL/GenBank/DDBJ whole genome shotgun (WGS) entry which is preliminary data.</text>
</comment>
<gene>
    <name evidence="1" type="ORF">HUJ06_022944</name>
</gene>